<protein>
    <recommendedName>
        <fullName evidence="4">Cytochrome c domain-containing protein</fullName>
    </recommendedName>
</protein>
<dbReference type="GO" id="GO:0020037">
    <property type="term" value="F:heme binding"/>
    <property type="evidence" value="ECO:0007669"/>
    <property type="project" value="InterPro"/>
</dbReference>
<dbReference type="PROSITE" id="PS51007">
    <property type="entry name" value="CYTC"/>
    <property type="match status" value="2"/>
</dbReference>
<keyword evidence="1" id="KW-0349">Heme</keyword>
<sequence length="218" mass="23583">MRHIPLLFLLVHGLAVEAAGDDPRALVRGVRVEGARPAPEPERQRQKSPMPVSAQIAAGRLLLDRRGCTGCHDLDLLTYPHPRGPDLGSIGRKTTAAWLDLWLRDPTGYLPNSRMPRVRLGDAARLRIVAWLSGLGRADSLSAAPPAGDAYRGGRLFESLQCQGCHAAGGTGGRVGPALDHLGWKVDGVRVLLAQARGEISDSPYILFARHIRVTHQK</sequence>
<feature type="domain" description="Cytochrome c" evidence="4">
    <location>
        <begin position="148"/>
        <end position="218"/>
    </location>
</feature>
<accession>A0A382SIH2</accession>
<proteinExistence type="predicted"/>
<dbReference type="GO" id="GO:0046872">
    <property type="term" value="F:metal ion binding"/>
    <property type="evidence" value="ECO:0007669"/>
    <property type="project" value="UniProtKB-KW"/>
</dbReference>
<gene>
    <name evidence="5" type="ORF">METZ01_LOCUS362513</name>
</gene>
<evidence type="ECO:0000256" key="2">
    <source>
        <dbReference type="ARBA" id="ARBA00022723"/>
    </source>
</evidence>
<keyword evidence="2" id="KW-0479">Metal-binding</keyword>
<feature type="domain" description="Cytochrome c" evidence="4">
    <location>
        <begin position="54"/>
        <end position="136"/>
    </location>
</feature>
<keyword evidence="3" id="KW-0408">Iron</keyword>
<dbReference type="InterPro" id="IPR009056">
    <property type="entry name" value="Cyt_c-like_dom"/>
</dbReference>
<evidence type="ECO:0000313" key="5">
    <source>
        <dbReference type="EMBL" id="SVD09659.1"/>
    </source>
</evidence>
<name>A0A382SIH2_9ZZZZ</name>
<evidence type="ECO:0000256" key="3">
    <source>
        <dbReference type="ARBA" id="ARBA00023004"/>
    </source>
</evidence>
<dbReference type="AlphaFoldDB" id="A0A382SIH2"/>
<reference evidence="5" key="1">
    <citation type="submission" date="2018-05" db="EMBL/GenBank/DDBJ databases">
        <authorList>
            <person name="Lanie J.A."/>
            <person name="Ng W.-L."/>
            <person name="Kazmierczak K.M."/>
            <person name="Andrzejewski T.M."/>
            <person name="Davidsen T.M."/>
            <person name="Wayne K.J."/>
            <person name="Tettelin H."/>
            <person name="Glass J.I."/>
            <person name="Rusch D."/>
            <person name="Podicherti R."/>
            <person name="Tsui H.-C.T."/>
            <person name="Winkler M.E."/>
        </authorList>
    </citation>
    <scope>NUCLEOTIDE SEQUENCE</scope>
</reference>
<dbReference type="Gene3D" id="1.10.760.10">
    <property type="entry name" value="Cytochrome c-like domain"/>
    <property type="match status" value="2"/>
</dbReference>
<dbReference type="EMBL" id="UINC01129339">
    <property type="protein sequence ID" value="SVD09659.1"/>
    <property type="molecule type" value="Genomic_DNA"/>
</dbReference>
<dbReference type="Pfam" id="PF00034">
    <property type="entry name" value="Cytochrom_C"/>
    <property type="match status" value="1"/>
</dbReference>
<dbReference type="SUPFAM" id="SSF46626">
    <property type="entry name" value="Cytochrome c"/>
    <property type="match status" value="2"/>
</dbReference>
<dbReference type="InterPro" id="IPR036909">
    <property type="entry name" value="Cyt_c-like_dom_sf"/>
</dbReference>
<dbReference type="GO" id="GO:0009055">
    <property type="term" value="F:electron transfer activity"/>
    <property type="evidence" value="ECO:0007669"/>
    <property type="project" value="InterPro"/>
</dbReference>
<evidence type="ECO:0000259" key="4">
    <source>
        <dbReference type="PROSITE" id="PS51007"/>
    </source>
</evidence>
<organism evidence="5">
    <name type="scientific">marine metagenome</name>
    <dbReference type="NCBI Taxonomy" id="408172"/>
    <lineage>
        <taxon>unclassified sequences</taxon>
        <taxon>metagenomes</taxon>
        <taxon>ecological metagenomes</taxon>
    </lineage>
</organism>
<evidence type="ECO:0000256" key="1">
    <source>
        <dbReference type="ARBA" id="ARBA00022617"/>
    </source>
</evidence>